<dbReference type="AlphaFoldDB" id="A0A8J4DVD6"/>
<keyword evidence="2" id="KW-1133">Transmembrane helix</keyword>
<evidence type="ECO:0000256" key="2">
    <source>
        <dbReference type="SAM" id="Phobius"/>
    </source>
</evidence>
<dbReference type="InterPro" id="IPR021235">
    <property type="entry name" value="DUF2637"/>
</dbReference>
<name>A0A8J4DVD6_9ACTN</name>
<feature type="region of interest" description="Disordered" evidence="1">
    <location>
        <begin position="148"/>
        <end position="187"/>
    </location>
</feature>
<evidence type="ECO:0008006" key="5">
    <source>
        <dbReference type="Google" id="ProtNLM"/>
    </source>
</evidence>
<proteinExistence type="predicted"/>
<sequence length="278" mass="29539">MCFNCVRLSGMQSVSLRSLRRIRWGVRLVLALGIAASVIANVLHAQPHAVAQTIAAWPPLALLLTVELIARVPVSRVALAAVRILATAAISGIAAWVSYWHMVGVAQRYGETGAAPYLIPLSVDGLVVVASVCLVELAARIRDAMAPAEEPAESVNPSPPEDESSQASPSEDGGQSDTPDEAEERAERDRRWRAFFLLAEGKDVDTAAAEAGVNRRSLQRLADQLAAATRKPRGGPRKATTSDAEKAALAEQLDIPEKRLDSILDAEPNPNLVGAPPA</sequence>
<keyword evidence="2" id="KW-0472">Membrane</keyword>
<feature type="transmembrane region" description="Helical" evidence="2">
    <location>
        <begin position="77"/>
        <end position="97"/>
    </location>
</feature>
<dbReference type="Proteomes" id="UP000619260">
    <property type="component" value="Unassembled WGS sequence"/>
</dbReference>
<feature type="transmembrane region" description="Helical" evidence="2">
    <location>
        <begin position="117"/>
        <end position="139"/>
    </location>
</feature>
<keyword evidence="4" id="KW-1185">Reference proteome</keyword>
<evidence type="ECO:0000313" key="3">
    <source>
        <dbReference type="EMBL" id="GIJ51341.1"/>
    </source>
</evidence>
<comment type="caution">
    <text evidence="3">The sequence shown here is derived from an EMBL/GenBank/DDBJ whole genome shotgun (WGS) entry which is preliminary data.</text>
</comment>
<evidence type="ECO:0000313" key="4">
    <source>
        <dbReference type="Proteomes" id="UP000619260"/>
    </source>
</evidence>
<protein>
    <recommendedName>
        <fullName evidence="5">DUF2637 domain-containing protein</fullName>
    </recommendedName>
</protein>
<dbReference type="Pfam" id="PF10935">
    <property type="entry name" value="DUF2637"/>
    <property type="match status" value="1"/>
</dbReference>
<feature type="transmembrane region" description="Helical" evidence="2">
    <location>
        <begin position="49"/>
        <end position="70"/>
    </location>
</feature>
<evidence type="ECO:0000256" key="1">
    <source>
        <dbReference type="SAM" id="MobiDB-lite"/>
    </source>
</evidence>
<feature type="region of interest" description="Disordered" evidence="1">
    <location>
        <begin position="223"/>
        <end position="245"/>
    </location>
</feature>
<feature type="transmembrane region" description="Helical" evidence="2">
    <location>
        <begin position="24"/>
        <end position="43"/>
    </location>
</feature>
<reference evidence="3" key="1">
    <citation type="submission" date="2021-01" db="EMBL/GenBank/DDBJ databases">
        <title>Whole genome shotgun sequence of Virgisporangium aliadipatigenens NBRC 105644.</title>
        <authorList>
            <person name="Komaki H."/>
            <person name="Tamura T."/>
        </authorList>
    </citation>
    <scope>NUCLEOTIDE SEQUENCE</scope>
    <source>
        <strain evidence="3">NBRC 105644</strain>
    </source>
</reference>
<accession>A0A8J4DVD6</accession>
<keyword evidence="2" id="KW-0812">Transmembrane</keyword>
<organism evidence="3 4">
    <name type="scientific">Virgisporangium aliadipatigenens</name>
    <dbReference type="NCBI Taxonomy" id="741659"/>
    <lineage>
        <taxon>Bacteria</taxon>
        <taxon>Bacillati</taxon>
        <taxon>Actinomycetota</taxon>
        <taxon>Actinomycetes</taxon>
        <taxon>Micromonosporales</taxon>
        <taxon>Micromonosporaceae</taxon>
        <taxon>Virgisporangium</taxon>
    </lineage>
</organism>
<gene>
    <name evidence="3" type="ORF">Val02_82270</name>
</gene>
<dbReference type="EMBL" id="BOPF01000046">
    <property type="protein sequence ID" value="GIJ51341.1"/>
    <property type="molecule type" value="Genomic_DNA"/>
</dbReference>
<feature type="compositionally biased region" description="Polar residues" evidence="1">
    <location>
        <begin position="165"/>
        <end position="177"/>
    </location>
</feature>